<sequence>MLGNFQKNSGPQIEYLPNELNGRRLGFPRNEAVQDSLVIAGPVTTNPYCGGMKLFEILKISGDKGFL</sequence>
<accession>A0ABP0XY28</accession>
<dbReference type="Proteomes" id="UP001642487">
    <property type="component" value="Chromosome 11"/>
</dbReference>
<proteinExistence type="predicted"/>
<protein>
    <submittedName>
        <fullName evidence="1">Uncharacterized protein</fullName>
    </submittedName>
</protein>
<reference evidence="1 2" key="1">
    <citation type="submission" date="2024-03" db="EMBL/GenBank/DDBJ databases">
        <authorList>
            <person name="Gkanogiannis A."/>
            <person name="Becerra Lopez-Lavalle L."/>
        </authorList>
    </citation>
    <scope>NUCLEOTIDE SEQUENCE [LARGE SCALE GENOMIC DNA]</scope>
</reference>
<evidence type="ECO:0000313" key="1">
    <source>
        <dbReference type="EMBL" id="CAK9313069.1"/>
    </source>
</evidence>
<name>A0ABP0XY28_9ROSI</name>
<dbReference type="EMBL" id="OZ021745">
    <property type="protein sequence ID" value="CAK9313069.1"/>
    <property type="molecule type" value="Genomic_DNA"/>
</dbReference>
<keyword evidence="2" id="KW-1185">Reference proteome</keyword>
<organism evidence="1 2">
    <name type="scientific">Citrullus colocynthis</name>
    <name type="common">colocynth</name>
    <dbReference type="NCBI Taxonomy" id="252529"/>
    <lineage>
        <taxon>Eukaryota</taxon>
        <taxon>Viridiplantae</taxon>
        <taxon>Streptophyta</taxon>
        <taxon>Embryophyta</taxon>
        <taxon>Tracheophyta</taxon>
        <taxon>Spermatophyta</taxon>
        <taxon>Magnoliopsida</taxon>
        <taxon>eudicotyledons</taxon>
        <taxon>Gunneridae</taxon>
        <taxon>Pentapetalae</taxon>
        <taxon>rosids</taxon>
        <taxon>fabids</taxon>
        <taxon>Cucurbitales</taxon>
        <taxon>Cucurbitaceae</taxon>
        <taxon>Benincaseae</taxon>
        <taxon>Citrullus</taxon>
    </lineage>
</organism>
<evidence type="ECO:0000313" key="2">
    <source>
        <dbReference type="Proteomes" id="UP001642487"/>
    </source>
</evidence>
<gene>
    <name evidence="1" type="ORF">CITCOLO1_LOCUS4779</name>
</gene>